<dbReference type="Pfam" id="PF01497">
    <property type="entry name" value="Peripla_BP_2"/>
    <property type="match status" value="1"/>
</dbReference>
<dbReference type="Gene3D" id="3.40.50.1980">
    <property type="entry name" value="Nitrogenase molybdenum iron protein domain"/>
    <property type="match status" value="2"/>
</dbReference>
<dbReference type="PANTHER" id="PTHR30532">
    <property type="entry name" value="IRON III DICITRATE-BINDING PERIPLASMIC PROTEIN"/>
    <property type="match status" value="1"/>
</dbReference>
<dbReference type="SUPFAM" id="SSF53807">
    <property type="entry name" value="Helical backbone' metal receptor"/>
    <property type="match status" value="1"/>
</dbReference>
<proteinExistence type="inferred from homology"/>
<feature type="domain" description="Fe/B12 periplasmic-binding" evidence="5">
    <location>
        <begin position="131"/>
        <end position="391"/>
    </location>
</feature>
<dbReference type="PANTHER" id="PTHR30532:SF1">
    <property type="entry name" value="IRON(3+)-HYDROXAMATE-BINDING PROTEIN FHUD"/>
    <property type="match status" value="1"/>
</dbReference>
<dbReference type="OrthoDB" id="9793175at2"/>
<dbReference type="InterPro" id="IPR051313">
    <property type="entry name" value="Bact_iron-sidero_bind"/>
</dbReference>
<dbReference type="Proteomes" id="UP000326979">
    <property type="component" value="Unassembled WGS sequence"/>
</dbReference>
<dbReference type="EMBL" id="VJZE01000012">
    <property type="protein sequence ID" value="MPY39109.1"/>
    <property type="molecule type" value="Genomic_DNA"/>
</dbReference>
<protein>
    <submittedName>
        <fullName evidence="6">Iron-siderophore ABC transporter substrate-binding protein</fullName>
    </submittedName>
</protein>
<evidence type="ECO:0000256" key="1">
    <source>
        <dbReference type="ARBA" id="ARBA00004196"/>
    </source>
</evidence>
<dbReference type="CDD" id="cd01146">
    <property type="entry name" value="FhuD"/>
    <property type="match status" value="1"/>
</dbReference>
<accession>A0A5N8VVU6</accession>
<dbReference type="PROSITE" id="PS50983">
    <property type="entry name" value="FE_B12_PBP"/>
    <property type="match status" value="1"/>
</dbReference>
<sequence>MRRAGSRSVGAAAGGAAPLVMDRSWFPTSTWLTSDGCSRPRRRMCLGWPNHTSVSEVYITCLTSPGVTMRRPLPSLPRRRFAAVLAAAPLALLTACAAGSPTPTGAVGEDAESTTVRTAYGTVEVPADPGRVVALGDTALDSALALGVEPVGTLSSRGGDAVSPYLAGKVPGIALVGTVAETNLEAVAAARPDLIVAAANTPREQYDALKAIAPTVVPEPARFGAWESETRTVAAALGKEAEAERLLTGIEQRAKGIADRRSADGTGTAVVIRWMPNGPVVLSSTLMSGRLLKRTGDRTSPAAAFTGKPHTDPLSLENLGEIDADRIYLTTLNADGEKALAAAEAQPAFARLKAVKAGNVDVVDGDVWSSAAGPLAAARVLDDIERLRAGA</sequence>
<keyword evidence="7" id="KW-1185">Reference proteome</keyword>
<dbReference type="AlphaFoldDB" id="A0A5N8VVU6"/>
<comment type="subcellular location">
    <subcellularLocation>
        <location evidence="1">Cell envelope</location>
    </subcellularLocation>
</comment>
<comment type="caution">
    <text evidence="6">The sequence shown here is derived from an EMBL/GenBank/DDBJ whole genome shotgun (WGS) entry which is preliminary data.</text>
</comment>
<dbReference type="GO" id="GO:0030288">
    <property type="term" value="C:outer membrane-bounded periplasmic space"/>
    <property type="evidence" value="ECO:0007669"/>
    <property type="project" value="TreeGrafter"/>
</dbReference>
<name>A0A5N8VVU6_9ACTN</name>
<comment type="similarity">
    <text evidence="2">Belongs to the bacterial solute-binding protein 8 family.</text>
</comment>
<evidence type="ECO:0000313" key="7">
    <source>
        <dbReference type="Proteomes" id="UP000326979"/>
    </source>
</evidence>
<evidence type="ECO:0000259" key="5">
    <source>
        <dbReference type="PROSITE" id="PS50983"/>
    </source>
</evidence>
<dbReference type="InterPro" id="IPR002491">
    <property type="entry name" value="ABC_transptr_periplasmic_BD"/>
</dbReference>
<gene>
    <name evidence="6" type="ORF">FNH04_03970</name>
</gene>
<evidence type="ECO:0000256" key="3">
    <source>
        <dbReference type="ARBA" id="ARBA00022448"/>
    </source>
</evidence>
<evidence type="ECO:0000256" key="2">
    <source>
        <dbReference type="ARBA" id="ARBA00008814"/>
    </source>
</evidence>
<keyword evidence="3" id="KW-0813">Transport</keyword>
<organism evidence="6 7">
    <name type="scientific">Streptomyces phyllanthi</name>
    <dbReference type="NCBI Taxonomy" id="1803180"/>
    <lineage>
        <taxon>Bacteria</taxon>
        <taxon>Bacillati</taxon>
        <taxon>Actinomycetota</taxon>
        <taxon>Actinomycetes</taxon>
        <taxon>Kitasatosporales</taxon>
        <taxon>Streptomycetaceae</taxon>
        <taxon>Streptomyces</taxon>
    </lineage>
</organism>
<evidence type="ECO:0000313" key="6">
    <source>
        <dbReference type="EMBL" id="MPY39109.1"/>
    </source>
</evidence>
<dbReference type="GO" id="GO:1901678">
    <property type="term" value="P:iron coordination entity transport"/>
    <property type="evidence" value="ECO:0007669"/>
    <property type="project" value="UniProtKB-ARBA"/>
</dbReference>
<evidence type="ECO:0000256" key="4">
    <source>
        <dbReference type="ARBA" id="ARBA00022729"/>
    </source>
</evidence>
<keyword evidence="4" id="KW-0732">Signal</keyword>
<reference evidence="6 7" key="1">
    <citation type="submission" date="2019-07" db="EMBL/GenBank/DDBJ databases">
        <title>New species of Amycolatopsis and Streptomyces.</title>
        <authorList>
            <person name="Duangmal K."/>
            <person name="Teo W.F.A."/>
            <person name="Lipun K."/>
        </authorList>
    </citation>
    <scope>NUCLEOTIDE SEQUENCE [LARGE SCALE GENOMIC DNA]</scope>
    <source>
        <strain evidence="6 7">TISTR 2346</strain>
    </source>
</reference>